<dbReference type="InterPro" id="IPR029058">
    <property type="entry name" value="AB_hydrolase_fold"/>
</dbReference>
<dbReference type="PIRSF" id="PIRSF022950">
    <property type="entry name" value="PPase_methylesterase_euk"/>
    <property type="match status" value="1"/>
</dbReference>
<feature type="compositionally biased region" description="Basic and acidic residues" evidence="7">
    <location>
        <begin position="1"/>
        <end position="16"/>
    </location>
</feature>
<evidence type="ECO:0000313" key="9">
    <source>
        <dbReference type="EMBL" id="QWU89702.1"/>
    </source>
</evidence>
<gene>
    <name evidence="9" type="ORF">CA3LBN_004050</name>
</gene>
<keyword evidence="10" id="KW-1185">Reference proteome</keyword>
<dbReference type="InterPro" id="IPR000073">
    <property type="entry name" value="AB_hydrolase_1"/>
</dbReference>
<accession>A0ABX8I9E7</accession>
<protein>
    <recommendedName>
        <fullName evidence="2 6">Protein phosphatase methylesterase 1</fullName>
        <shortName evidence="6">PME-1</shortName>
        <ecNumber evidence="6">3.1.1.-</ecNumber>
    </recommendedName>
</protein>
<dbReference type="InterPro" id="IPR016812">
    <property type="entry name" value="PPase_methylesterase_euk"/>
</dbReference>
<dbReference type="Proteomes" id="UP000825434">
    <property type="component" value="Chromosome 5"/>
</dbReference>
<dbReference type="Pfam" id="PF12697">
    <property type="entry name" value="Abhydrolase_6"/>
    <property type="match status" value="1"/>
</dbReference>
<dbReference type="PANTHER" id="PTHR14189">
    <property type="entry name" value="PROTEIN PHOSPHATASE METHYLESTERASE-1 RELATED"/>
    <property type="match status" value="1"/>
</dbReference>
<evidence type="ECO:0000256" key="3">
    <source>
        <dbReference type="ARBA" id="ARBA00022487"/>
    </source>
</evidence>
<sequence>MSELRKKLFEGRKPESYARVSENDSTPEVGVGSERDITNRQFKENFYKRRDALLPIRDRYYLDNYHYVQTYYLPPSSATSPILICHHGAGSSGSTFLAFVSELLKVCPSDHPGVFLFDMFGHGISTERKSHEYGLEELTADFSFVLDKFVQQYRPRQLFFIGHSLGGAIMSNFLVKHEYKCQVTGLVLIDIVEETAIRSLNAMPSFLKSRPKTFQLYDDALNWHLKTRILRNEDSAKLSIHDMLQGDDMGDLHWRTDLERMAPFWKDWFTGMSDHYLLCDSFSDKHIAKLLILAGNENLDKSLIVGQMQGKYQLIVFNNSDEIGHFVQEDSPSKLCISIMEFIRRHDVSSKERKHSSIRTLWGGEIH</sequence>
<evidence type="ECO:0000256" key="6">
    <source>
        <dbReference type="PIRNR" id="PIRNR022950"/>
    </source>
</evidence>
<evidence type="ECO:0000256" key="4">
    <source>
        <dbReference type="ARBA" id="ARBA00022801"/>
    </source>
</evidence>
<keyword evidence="3 6" id="KW-0719">Serine esterase</keyword>
<dbReference type="Gene3D" id="3.40.50.1820">
    <property type="entry name" value="alpha/beta hydrolase"/>
    <property type="match status" value="1"/>
</dbReference>
<comment type="catalytic activity">
    <reaction evidence="5">
        <text>[phosphatase 2A protein]-C-terminal L-leucine methyl ester + H2O = [phosphatase 2A protein]-C-terminal L-leucine + methanol + H(+)</text>
        <dbReference type="Rhea" id="RHEA:48548"/>
        <dbReference type="Rhea" id="RHEA-COMP:12134"/>
        <dbReference type="Rhea" id="RHEA-COMP:12135"/>
        <dbReference type="ChEBI" id="CHEBI:15377"/>
        <dbReference type="ChEBI" id="CHEBI:15378"/>
        <dbReference type="ChEBI" id="CHEBI:17790"/>
        <dbReference type="ChEBI" id="CHEBI:90516"/>
        <dbReference type="ChEBI" id="CHEBI:90517"/>
        <dbReference type="EC" id="3.1.1.89"/>
    </reaction>
</comment>
<evidence type="ECO:0000313" key="10">
    <source>
        <dbReference type="Proteomes" id="UP000825434"/>
    </source>
</evidence>
<dbReference type="EC" id="3.1.1.-" evidence="6"/>
<evidence type="ECO:0000256" key="1">
    <source>
        <dbReference type="ARBA" id="ARBA00008645"/>
    </source>
</evidence>
<evidence type="ECO:0000256" key="5">
    <source>
        <dbReference type="ARBA" id="ARBA00049203"/>
    </source>
</evidence>
<evidence type="ECO:0000259" key="8">
    <source>
        <dbReference type="Pfam" id="PF12697"/>
    </source>
</evidence>
<comment type="similarity">
    <text evidence="1 6">Belongs to the AB hydrolase superfamily.</text>
</comment>
<feature type="region of interest" description="Disordered" evidence="7">
    <location>
        <begin position="1"/>
        <end position="34"/>
    </location>
</feature>
<feature type="domain" description="AB hydrolase-1" evidence="8">
    <location>
        <begin position="83"/>
        <end position="333"/>
    </location>
</feature>
<reference evidence="9 10" key="1">
    <citation type="submission" date="2021-06" db="EMBL/GenBank/DDBJ databases">
        <title>Candida outbreak in Lebanon.</title>
        <authorList>
            <person name="Finianos M."/>
        </authorList>
    </citation>
    <scope>NUCLEOTIDE SEQUENCE [LARGE SCALE GENOMIC DNA]</scope>
    <source>
        <strain evidence="9">CA3LBN</strain>
    </source>
</reference>
<comment type="function">
    <text evidence="6">Demethylates proteins that have been reversibly carboxymethylated.</text>
</comment>
<evidence type="ECO:0000256" key="2">
    <source>
        <dbReference type="ARBA" id="ARBA00020672"/>
    </source>
</evidence>
<dbReference type="EMBL" id="CP076665">
    <property type="protein sequence ID" value="QWU89702.1"/>
    <property type="molecule type" value="Genomic_DNA"/>
</dbReference>
<evidence type="ECO:0000256" key="7">
    <source>
        <dbReference type="SAM" id="MobiDB-lite"/>
    </source>
</evidence>
<proteinExistence type="inferred from homology"/>
<dbReference type="SUPFAM" id="SSF53474">
    <property type="entry name" value="alpha/beta-Hydrolases"/>
    <property type="match status" value="1"/>
</dbReference>
<dbReference type="PANTHER" id="PTHR14189:SF0">
    <property type="entry name" value="PROTEIN PHOSPHATASE METHYLESTERASE 1"/>
    <property type="match status" value="1"/>
</dbReference>
<name>A0ABX8I9E7_9ASCO</name>
<organism evidence="9 10">
    <name type="scientific">Candidozyma haemuli</name>
    <dbReference type="NCBI Taxonomy" id="45357"/>
    <lineage>
        <taxon>Eukaryota</taxon>
        <taxon>Fungi</taxon>
        <taxon>Dikarya</taxon>
        <taxon>Ascomycota</taxon>
        <taxon>Saccharomycotina</taxon>
        <taxon>Pichiomycetes</taxon>
        <taxon>Metschnikowiaceae</taxon>
        <taxon>Candidozyma</taxon>
    </lineage>
</organism>
<keyword evidence="4 6" id="KW-0378">Hydrolase</keyword>